<dbReference type="Gene3D" id="2.130.10.10">
    <property type="entry name" value="YVTN repeat-like/Quinoprotein amine dehydrogenase"/>
    <property type="match status" value="1"/>
</dbReference>
<dbReference type="InterPro" id="IPR001810">
    <property type="entry name" value="F-box_dom"/>
</dbReference>
<feature type="region of interest" description="Disordered" evidence="5">
    <location>
        <begin position="127"/>
        <end position="156"/>
    </location>
</feature>
<feature type="domain" description="F-box" evidence="6">
    <location>
        <begin position="13"/>
        <end position="59"/>
    </location>
</feature>
<dbReference type="PROSITE" id="PS50082">
    <property type="entry name" value="WD_REPEATS_2"/>
    <property type="match status" value="1"/>
</dbReference>
<feature type="region of interest" description="Disordered" evidence="5">
    <location>
        <begin position="386"/>
        <end position="405"/>
    </location>
</feature>
<feature type="compositionally biased region" description="Pro residues" evidence="5">
    <location>
        <begin position="548"/>
        <end position="563"/>
    </location>
</feature>
<feature type="region of interest" description="Disordered" evidence="5">
    <location>
        <begin position="524"/>
        <end position="564"/>
    </location>
</feature>
<dbReference type="Proteomes" id="UP000311382">
    <property type="component" value="Unassembled WGS sequence"/>
</dbReference>
<feature type="compositionally biased region" description="Basic and acidic residues" evidence="5">
    <location>
        <begin position="1015"/>
        <end position="1029"/>
    </location>
</feature>
<feature type="compositionally biased region" description="Low complexity" evidence="5">
    <location>
        <begin position="705"/>
        <end position="721"/>
    </location>
</feature>
<feature type="compositionally biased region" description="Low complexity" evidence="5">
    <location>
        <begin position="1112"/>
        <end position="1123"/>
    </location>
</feature>
<feature type="compositionally biased region" description="Basic and acidic residues" evidence="5">
    <location>
        <begin position="824"/>
        <end position="833"/>
    </location>
</feature>
<organism evidence="7 8">
    <name type="scientific">Rhodotorula diobovata</name>
    <dbReference type="NCBI Taxonomy" id="5288"/>
    <lineage>
        <taxon>Eukaryota</taxon>
        <taxon>Fungi</taxon>
        <taxon>Dikarya</taxon>
        <taxon>Basidiomycota</taxon>
        <taxon>Pucciniomycotina</taxon>
        <taxon>Microbotryomycetes</taxon>
        <taxon>Sporidiobolales</taxon>
        <taxon>Sporidiobolaceae</taxon>
        <taxon>Rhodotorula</taxon>
    </lineage>
</organism>
<dbReference type="STRING" id="5288.A0A5C5FWC3"/>
<dbReference type="Pfam" id="PF12937">
    <property type="entry name" value="F-box-like"/>
    <property type="match status" value="1"/>
</dbReference>
<feature type="region of interest" description="Disordered" evidence="5">
    <location>
        <begin position="697"/>
        <end position="732"/>
    </location>
</feature>
<evidence type="ECO:0000259" key="6">
    <source>
        <dbReference type="PROSITE" id="PS50181"/>
    </source>
</evidence>
<feature type="compositionally biased region" description="Polar residues" evidence="5">
    <location>
        <begin position="871"/>
        <end position="881"/>
    </location>
</feature>
<dbReference type="InterPro" id="IPR001680">
    <property type="entry name" value="WD40_rpt"/>
</dbReference>
<reference evidence="7 8" key="1">
    <citation type="submission" date="2019-03" db="EMBL/GenBank/DDBJ databases">
        <title>Rhodosporidium diobovatum UCD-FST 08-225 genome sequencing, assembly, and annotation.</title>
        <authorList>
            <person name="Fakankun I.U."/>
            <person name="Fristensky B."/>
            <person name="Levin D.B."/>
        </authorList>
    </citation>
    <scope>NUCLEOTIDE SEQUENCE [LARGE SCALE GENOMIC DNA]</scope>
    <source>
        <strain evidence="7 8">UCD-FST 08-225</strain>
    </source>
</reference>
<feature type="compositionally biased region" description="Low complexity" evidence="5">
    <location>
        <begin position="843"/>
        <end position="856"/>
    </location>
</feature>
<evidence type="ECO:0000313" key="7">
    <source>
        <dbReference type="EMBL" id="TNY21183.1"/>
    </source>
</evidence>
<keyword evidence="1 4" id="KW-0853">WD repeat</keyword>
<dbReference type="EMBL" id="SOZI01000049">
    <property type="protein sequence ID" value="TNY21183.1"/>
    <property type="molecule type" value="Genomic_DNA"/>
</dbReference>
<evidence type="ECO:0000256" key="5">
    <source>
        <dbReference type="SAM" id="MobiDB-lite"/>
    </source>
</evidence>
<feature type="repeat" description="WD" evidence="4">
    <location>
        <begin position="571"/>
        <end position="622"/>
    </location>
</feature>
<dbReference type="PANTHER" id="PTHR13037:SF24">
    <property type="entry name" value="POLYCOMB PROTEIN PCL-RELATED"/>
    <property type="match status" value="1"/>
</dbReference>
<feature type="compositionally biased region" description="Basic and acidic residues" evidence="5">
    <location>
        <begin position="387"/>
        <end position="404"/>
    </location>
</feature>
<feature type="compositionally biased region" description="Polar residues" evidence="5">
    <location>
        <begin position="1186"/>
        <end position="1201"/>
    </location>
</feature>
<protein>
    <recommendedName>
        <fullName evidence="6">F-box domain-containing protein</fullName>
    </recommendedName>
</protein>
<keyword evidence="8" id="KW-1185">Reference proteome</keyword>
<sequence>PAKRPRTTALPLLSLEGSLSEEILLRCLSFLTAHDLVTVSRVSSAWYRLSQDPQLWRSLYLRTYASASVRRRALAGDHDVARTRPWRELYKVSTNWRTGSARTSTLGRGIRKAVLPEAPRDLSLRLADPAAPSSSSPPPRQGARATAPGGGESDEDADTLLQFYHNLTLSASRTPAVGVVAGADAAAAEVPAVTVHQTLPSGDSTVVGTVASTRLEAYFAARPDFRPPLAVTELRLDEAHTLPGADAEQAGPLLFVAYSTGQFACFRLGLPSPGPGPGPGGAASRPFTAREVYASLALGTPPAYPFAAQVPNPTTPFDPVVLARLHSPLLVTLSRDMTMRFWRIGGGGAGTTRDDDEEEETLQLEEAETPLQARESWAPVVLSLTKESSRRARGGKSDDEEHSGPHFTVSLAYSAPVFPSNWTVGLQEFAVTLPELSPFPAFARTPPKMRITARNATALPAHAALPSTPRRTAPLSGIAGASSPPRAPRNPVTSIEHSHPFIVTSRADNTLDVYEVLDAPLSPLPLPAPPPPSRYQPHPRGLRSAAPAPAPAPGPGTASPPPLRIAHRRTLFGHTARVASVALRPAAAAAVAAAQAGVRCVSAGDDGAVKVWDLTPSRAGSRRGRGREGEGEGGGEGVVVDVRAAPAEAHGDGRGGEAETAWQRMKRRRGAGVPTPAPHKVRRVWVEEDKIVLAERARDGRGEETSSTPTITTPINPSSPRAHPPAPSAGSHGMKRVSFCPLALLIGVAAEGEAEPALVRAAQEQLGKRKARQPLPRAHSFEAPQIGEVAGKAWHSVLNGFQASLEPFLSGGSGSAGSVCTRSGGRDREHSPERLSGGRRRASSLGSSSRSASSPGRTRHDLRTFDPNDDPSFTPNPTTRLTVKLPALRRECIRSLSTSPTRSILRRCTGDFSLGRPLPGPVSPASPSSSSSSSSADDASKPAPFPPLSPAESAPPPRIASTHAGDDPAAAGALVPLAPCCAACERATHYGLCPPEEAGGSAGYRERWTAGARWKRAEERREREAREKGTGAGPGAGLGAGGGGGVEEGKGASQQGKGDGEETEEKEAEQAEEEARGSRLGQLAAKGGVDELARERGRRGGSQAMDDAHPPSSKGVVASSSGSNTSLDIVRGGREEASTPVVAPAGASRVFDPLALCRDESAPAAGAAAPARPPLDSTASGPAALQSDNAELSTLARTQSVEGPPVAPPAASATGARPPAKRRLSTATASLSRIAVALGQGLLHPGQGVGGSGAGVRA</sequence>
<dbReference type="PANTHER" id="PTHR13037">
    <property type="entry name" value="FORMIN"/>
    <property type="match status" value="1"/>
</dbReference>
<name>A0A5C5FWC3_9BASI</name>
<dbReference type="PROSITE" id="PS50181">
    <property type="entry name" value="FBOX"/>
    <property type="match status" value="1"/>
</dbReference>
<dbReference type="OrthoDB" id="3219396at2759"/>
<dbReference type="SMART" id="SM00256">
    <property type="entry name" value="FBOX"/>
    <property type="match status" value="1"/>
</dbReference>
<feature type="region of interest" description="Disordered" evidence="5">
    <location>
        <begin position="477"/>
        <end position="496"/>
    </location>
</feature>
<dbReference type="Gene3D" id="1.20.1280.50">
    <property type="match status" value="1"/>
</dbReference>
<feature type="region of interest" description="Disordered" evidence="5">
    <location>
        <begin position="910"/>
        <end position="967"/>
    </location>
</feature>
<dbReference type="InterPro" id="IPR036322">
    <property type="entry name" value="WD40_repeat_dom_sf"/>
</dbReference>
<evidence type="ECO:0000313" key="8">
    <source>
        <dbReference type="Proteomes" id="UP000311382"/>
    </source>
</evidence>
<dbReference type="Pfam" id="PF25499">
    <property type="entry name" value="Beta-prop_pof12"/>
    <property type="match status" value="1"/>
</dbReference>
<accession>A0A5C5FWC3</accession>
<feature type="region of interest" description="Disordered" evidence="5">
    <location>
        <begin position="1162"/>
        <end position="1227"/>
    </location>
</feature>
<evidence type="ECO:0000256" key="3">
    <source>
        <dbReference type="ARBA" id="ARBA00022737"/>
    </source>
</evidence>
<keyword evidence="3" id="KW-0677">Repeat</keyword>
<feature type="compositionally biased region" description="Low complexity" evidence="5">
    <location>
        <begin position="925"/>
        <end position="937"/>
    </location>
</feature>
<dbReference type="SUPFAM" id="SSF50978">
    <property type="entry name" value="WD40 repeat-like"/>
    <property type="match status" value="1"/>
</dbReference>
<keyword evidence="2" id="KW-0945">Host-virus interaction</keyword>
<feature type="compositionally biased region" description="Acidic residues" evidence="5">
    <location>
        <begin position="1061"/>
        <end position="1072"/>
    </location>
</feature>
<dbReference type="PROSITE" id="PS00678">
    <property type="entry name" value="WD_REPEATS_1"/>
    <property type="match status" value="1"/>
</dbReference>
<evidence type="ECO:0000256" key="2">
    <source>
        <dbReference type="ARBA" id="ARBA00022581"/>
    </source>
</evidence>
<evidence type="ECO:0000256" key="4">
    <source>
        <dbReference type="PROSITE-ProRule" id="PRU00221"/>
    </source>
</evidence>
<dbReference type="InterPro" id="IPR036047">
    <property type="entry name" value="F-box-like_dom_sf"/>
</dbReference>
<feature type="compositionally biased region" description="Gly residues" evidence="5">
    <location>
        <begin position="1030"/>
        <end position="1046"/>
    </location>
</feature>
<feature type="region of interest" description="Disordered" evidence="5">
    <location>
        <begin position="1010"/>
        <end position="1148"/>
    </location>
</feature>
<dbReference type="AlphaFoldDB" id="A0A5C5FWC3"/>
<feature type="compositionally biased region" description="Pro residues" evidence="5">
    <location>
        <begin position="943"/>
        <end position="958"/>
    </location>
</feature>
<dbReference type="InterPro" id="IPR015943">
    <property type="entry name" value="WD40/YVTN_repeat-like_dom_sf"/>
</dbReference>
<dbReference type="InterPro" id="IPR019775">
    <property type="entry name" value="WD40_repeat_CS"/>
</dbReference>
<comment type="caution">
    <text evidence="7">The sequence shown here is derived from an EMBL/GenBank/DDBJ whole genome shotgun (WGS) entry which is preliminary data.</text>
</comment>
<evidence type="ECO:0000256" key="1">
    <source>
        <dbReference type="ARBA" id="ARBA00022574"/>
    </source>
</evidence>
<dbReference type="SUPFAM" id="SSF81383">
    <property type="entry name" value="F-box domain"/>
    <property type="match status" value="1"/>
</dbReference>
<gene>
    <name evidence="7" type="ORF">DMC30DRAFT_351123</name>
</gene>
<feature type="compositionally biased region" description="Pro residues" evidence="5">
    <location>
        <begin position="524"/>
        <end position="534"/>
    </location>
</feature>
<feature type="region of interest" description="Disordered" evidence="5">
    <location>
        <begin position="812"/>
        <end position="882"/>
    </location>
</feature>
<proteinExistence type="predicted"/>
<feature type="non-terminal residue" evidence="7">
    <location>
        <position position="1"/>
    </location>
</feature>